<name>A0A3E4WWN6_PHOVU</name>
<evidence type="ECO:0000313" key="5">
    <source>
        <dbReference type="Proteomes" id="UP000261003"/>
    </source>
</evidence>
<accession>A0A3E4WWN6</accession>
<dbReference type="Proteomes" id="UP000261003">
    <property type="component" value="Unassembled WGS sequence"/>
</dbReference>
<dbReference type="EMBL" id="QSTG01000004">
    <property type="protein sequence ID" value="RGM46701.1"/>
    <property type="molecule type" value="Genomic_DNA"/>
</dbReference>
<comment type="caution">
    <text evidence="4">The sequence shown here is derived from an EMBL/GenBank/DDBJ whole genome shotgun (WGS) entry which is preliminary data.</text>
</comment>
<dbReference type="Pfam" id="PF14362">
    <property type="entry name" value="DUF4407"/>
    <property type="match status" value="1"/>
</dbReference>
<feature type="compositionally biased region" description="Basic and acidic residues" evidence="2">
    <location>
        <begin position="164"/>
        <end position="179"/>
    </location>
</feature>
<organism evidence="4 5">
    <name type="scientific">Phocaeicola vulgatus</name>
    <name type="common">Bacteroides vulgatus</name>
    <dbReference type="NCBI Taxonomy" id="821"/>
    <lineage>
        <taxon>Bacteria</taxon>
        <taxon>Pseudomonadati</taxon>
        <taxon>Bacteroidota</taxon>
        <taxon>Bacteroidia</taxon>
        <taxon>Bacteroidales</taxon>
        <taxon>Bacteroidaceae</taxon>
        <taxon>Phocaeicola</taxon>
    </lineage>
</organism>
<gene>
    <name evidence="4" type="ORF">DXC16_04035</name>
</gene>
<feature type="region of interest" description="Disordered" evidence="2">
    <location>
        <begin position="504"/>
        <end position="526"/>
    </location>
</feature>
<keyword evidence="3" id="KW-1133">Transmembrane helix</keyword>
<keyword evidence="3" id="KW-0472">Membrane</keyword>
<dbReference type="InterPro" id="IPR025519">
    <property type="entry name" value="DUF4407"/>
</dbReference>
<dbReference type="AlphaFoldDB" id="A0A3E4WWN6"/>
<feature type="transmembrane region" description="Helical" evidence="3">
    <location>
        <begin position="105"/>
        <end position="127"/>
    </location>
</feature>
<keyword evidence="3" id="KW-0812">Transmembrane</keyword>
<evidence type="ECO:0000256" key="2">
    <source>
        <dbReference type="SAM" id="MobiDB-lite"/>
    </source>
</evidence>
<feature type="coiled-coil region" evidence="1">
    <location>
        <begin position="454"/>
        <end position="492"/>
    </location>
</feature>
<protein>
    <submittedName>
        <fullName evidence="4">DUF4407 domain-containing protein</fullName>
    </submittedName>
</protein>
<dbReference type="RefSeq" id="WP_117720094.1">
    <property type="nucleotide sequence ID" value="NZ_QSTG01000004.1"/>
</dbReference>
<dbReference type="Gene3D" id="6.20.20.10">
    <property type="match status" value="1"/>
</dbReference>
<feature type="region of interest" description="Disordered" evidence="2">
    <location>
        <begin position="153"/>
        <end position="179"/>
    </location>
</feature>
<feature type="coiled-coil region" evidence="1">
    <location>
        <begin position="273"/>
        <end position="303"/>
    </location>
</feature>
<reference evidence="4 5" key="1">
    <citation type="submission" date="2018-08" db="EMBL/GenBank/DDBJ databases">
        <title>A genome reference for cultivated species of the human gut microbiota.</title>
        <authorList>
            <person name="Zou Y."/>
            <person name="Xue W."/>
            <person name="Luo G."/>
        </authorList>
    </citation>
    <scope>NUCLEOTIDE SEQUENCE [LARGE SCALE GENOMIC DNA]</scope>
    <source>
        <strain evidence="4 5">OM08-13BH</strain>
    </source>
</reference>
<feature type="transmembrane region" description="Helical" evidence="3">
    <location>
        <begin position="32"/>
        <end position="56"/>
    </location>
</feature>
<feature type="transmembrane region" description="Helical" evidence="3">
    <location>
        <begin position="68"/>
        <end position="85"/>
    </location>
</feature>
<evidence type="ECO:0000313" key="4">
    <source>
        <dbReference type="EMBL" id="RGM46701.1"/>
    </source>
</evidence>
<keyword evidence="1" id="KW-0175">Coiled coil</keyword>
<proteinExistence type="predicted"/>
<evidence type="ECO:0000256" key="1">
    <source>
        <dbReference type="SAM" id="Coils"/>
    </source>
</evidence>
<feature type="compositionally biased region" description="Polar residues" evidence="2">
    <location>
        <begin position="153"/>
        <end position="163"/>
    </location>
</feature>
<evidence type="ECO:0000256" key="3">
    <source>
        <dbReference type="SAM" id="Phobius"/>
    </source>
</evidence>
<sequence length="526" mass="60534">MENKNTFQRILWTIAGAEIPILEKCRTDHKKYGAMGATIAMTSFIAFLSGTSAAWFFTQSGTETSGKIGWAMAFGIVWATLIFCIDRSLVITMKKNPEKTTKTWWVVPFVSRALLALIIAFMVSIPLELVVFEDFISEQEYLWNENKSNMLSKNSRANRASQEAQEHIDEGNNSLKRLDGQKQSLEGDVESLKHELSAEKAKLNNPNTTAYKQAYNGQKTANARIASLRNQLTHADQWQKSNIRYSIGEWQKKRNSYSAIMKSEVAKWNKPIYENIADLNEQISNKEEEVKQKIKELDNTQSQVIADQSRRAALIQQRDSLVNAHDETMKQGNHFIQNFEILEYAVGRKNIDCATCHGKGKIKKANSSGYMQDVQCTTCNGTGHITTDLPTEWYFLWLIRLLFFIIELLPTVVKIVMPIGAYDRMIYAEEKDMKKYLESSTYLDRIRNMHDMELKNHEEQLRIQKEAEQDIRKKLIAEMKDAQWEIAEAAVKKWKETELQKLENPSEQKIVKSSQPTDARRTEYVV</sequence>